<keyword evidence="9 16" id="KW-0547">Nucleotide-binding</keyword>
<name>A0A8T0RYG6_PANVG</name>
<reference evidence="20 21" key="1">
    <citation type="submission" date="2020-05" db="EMBL/GenBank/DDBJ databases">
        <title>WGS assembly of Panicum virgatum.</title>
        <authorList>
            <person name="Lovell J.T."/>
            <person name="Jenkins J."/>
            <person name="Shu S."/>
            <person name="Juenger T.E."/>
            <person name="Schmutz J."/>
        </authorList>
    </citation>
    <scope>NUCLEOTIDE SEQUENCE [LARGE SCALE GENOMIC DNA]</scope>
    <source>
        <strain evidence="21">cv. AP13</strain>
    </source>
</reference>
<evidence type="ECO:0000256" key="5">
    <source>
        <dbReference type="ARBA" id="ARBA00022679"/>
    </source>
</evidence>
<dbReference type="InterPro" id="IPR013320">
    <property type="entry name" value="ConA-like_dom_sf"/>
</dbReference>
<evidence type="ECO:0000256" key="15">
    <source>
        <dbReference type="ARBA" id="ARBA00023180"/>
    </source>
</evidence>
<feature type="signal peptide" evidence="18">
    <location>
        <begin position="1"/>
        <end position="35"/>
    </location>
</feature>
<dbReference type="FunFam" id="1.10.510.10:FF:000240">
    <property type="entry name" value="Lectin-domain containing receptor kinase A4.3"/>
    <property type="match status" value="1"/>
</dbReference>
<keyword evidence="8" id="KW-0430">Lectin</keyword>
<feature type="transmembrane region" description="Helical" evidence="17">
    <location>
        <begin position="311"/>
        <end position="334"/>
    </location>
</feature>
<dbReference type="GO" id="GO:0004672">
    <property type="term" value="F:protein kinase activity"/>
    <property type="evidence" value="ECO:0007669"/>
    <property type="project" value="InterPro"/>
</dbReference>
<keyword evidence="5" id="KW-0808">Transferase</keyword>
<evidence type="ECO:0000256" key="4">
    <source>
        <dbReference type="ARBA" id="ARBA00022475"/>
    </source>
</evidence>
<comment type="similarity">
    <text evidence="3">In the C-terminal section; belongs to the protein kinase superfamily. Ser/Thr protein kinase family.</text>
</comment>
<dbReference type="Gene3D" id="3.30.200.20">
    <property type="entry name" value="Phosphorylase Kinase, domain 1"/>
    <property type="match status" value="1"/>
</dbReference>
<dbReference type="CDD" id="cd06899">
    <property type="entry name" value="lectin_legume_LecRK_Arcelin_ConA"/>
    <property type="match status" value="1"/>
</dbReference>
<evidence type="ECO:0000256" key="16">
    <source>
        <dbReference type="PROSITE-ProRule" id="PRU10141"/>
    </source>
</evidence>
<dbReference type="GO" id="GO:0005886">
    <property type="term" value="C:plasma membrane"/>
    <property type="evidence" value="ECO:0007669"/>
    <property type="project" value="UniProtKB-SubCell"/>
</dbReference>
<evidence type="ECO:0000256" key="13">
    <source>
        <dbReference type="ARBA" id="ARBA00023136"/>
    </source>
</evidence>
<comment type="subcellular location">
    <subcellularLocation>
        <location evidence="1">Cell membrane</location>
        <topology evidence="1">Single-pass type I membrane protein</topology>
    </subcellularLocation>
</comment>
<evidence type="ECO:0000313" key="21">
    <source>
        <dbReference type="Proteomes" id="UP000823388"/>
    </source>
</evidence>
<dbReference type="Gene3D" id="2.60.120.200">
    <property type="match status" value="1"/>
</dbReference>
<organism evidence="20 21">
    <name type="scientific">Panicum virgatum</name>
    <name type="common">Blackwell switchgrass</name>
    <dbReference type="NCBI Taxonomy" id="38727"/>
    <lineage>
        <taxon>Eukaryota</taxon>
        <taxon>Viridiplantae</taxon>
        <taxon>Streptophyta</taxon>
        <taxon>Embryophyta</taxon>
        <taxon>Tracheophyta</taxon>
        <taxon>Spermatophyta</taxon>
        <taxon>Magnoliopsida</taxon>
        <taxon>Liliopsida</taxon>
        <taxon>Poales</taxon>
        <taxon>Poaceae</taxon>
        <taxon>PACMAD clade</taxon>
        <taxon>Panicoideae</taxon>
        <taxon>Panicodae</taxon>
        <taxon>Paniceae</taxon>
        <taxon>Panicinae</taxon>
        <taxon>Panicum</taxon>
        <taxon>Panicum sect. Hiantes</taxon>
    </lineage>
</organism>
<dbReference type="SUPFAM" id="SSF56112">
    <property type="entry name" value="Protein kinase-like (PK-like)"/>
    <property type="match status" value="1"/>
</dbReference>
<comment type="caution">
    <text evidence="20">The sequence shown here is derived from an EMBL/GenBank/DDBJ whole genome shotgun (WGS) entry which is preliminary data.</text>
</comment>
<evidence type="ECO:0000256" key="10">
    <source>
        <dbReference type="ARBA" id="ARBA00022777"/>
    </source>
</evidence>
<dbReference type="OrthoDB" id="3608at2759"/>
<dbReference type="AlphaFoldDB" id="A0A8T0RYG6"/>
<dbReference type="InterPro" id="IPR001220">
    <property type="entry name" value="Legume_lectin_dom"/>
</dbReference>
<protein>
    <recommendedName>
        <fullName evidence="19">Protein kinase domain-containing protein</fullName>
    </recommendedName>
</protein>
<dbReference type="GO" id="GO:0005524">
    <property type="term" value="F:ATP binding"/>
    <property type="evidence" value="ECO:0007669"/>
    <property type="project" value="UniProtKB-UniRule"/>
</dbReference>
<keyword evidence="21" id="KW-1185">Reference proteome</keyword>
<dbReference type="GO" id="GO:0030246">
    <property type="term" value="F:carbohydrate binding"/>
    <property type="evidence" value="ECO:0007669"/>
    <property type="project" value="UniProtKB-KW"/>
</dbReference>
<keyword evidence="12 17" id="KW-1133">Transmembrane helix</keyword>
<keyword evidence="15" id="KW-0325">Glycoprotein</keyword>
<feature type="chain" id="PRO_5035776946" description="Protein kinase domain-containing protein" evidence="18">
    <location>
        <begin position="36"/>
        <end position="686"/>
    </location>
</feature>
<evidence type="ECO:0000256" key="2">
    <source>
        <dbReference type="ARBA" id="ARBA00008536"/>
    </source>
</evidence>
<dbReference type="Pfam" id="PF00069">
    <property type="entry name" value="Pkinase"/>
    <property type="match status" value="1"/>
</dbReference>
<sequence>MVAPSSPHLVLIFLPSFLLSYLLLSTLHLPHDAAALSFDFDFSRPGGYNPANFSFLGDAYFNSQLIELTRNDRRSGSGNSLGRALYAQPVRIWDEVTGETASFTTTFSIQILRDNIDNDTSGDGMAFFLGHYPSILPGFSGGENLGLFSPASNTHATGDDRVVAIEFDTFMNKDFDTSNNHMGIDINSLISKAHVNTSEPGRTLTSGIMMTCGVTYDNITQRLAAYLQVSDKRYRVETSANLRQELPSVVSIGFSAATGVAAELHEVMAWSFTSTIDRPPPPPPPVVLSPEPSHALPPAAFNSNKIPWKTVGPMITGAVVAVAACLLGLGGCVWRRRRNFAQYEIPTHVPRHFSYQELAKATSNFADERKLGEGGYSIVYRGELTKPVSRSVAVKKFKPGTSAALGRAAFDDEIKVISHVRQRNLVELVGWCNDGNMHHLLLVYELVSEGSLDEHLHESRSWLSWHTRYNIVLDLGRALRYLHEDSVLHGDIKPCNILLDSQHVAKLADFGLARFIDPGVELRTTRNVAGTLGYVDPDFVATGKRSRESDVYSFGIVLLEIVSGRRPTVVDHRQSMVTPLLMWIWGKHQSNAILEAADATLRDESSDADDRDRKYMERVLLVGLWCAHPDPCQRPPIEEAMRFLHSIDVEIPPLAPPVFLAGPLSFAADDGSSEASDSITAVESAN</sequence>
<proteinExistence type="inferred from homology"/>
<dbReference type="PROSITE" id="PS50011">
    <property type="entry name" value="PROTEIN_KINASE_DOM"/>
    <property type="match status" value="1"/>
</dbReference>
<evidence type="ECO:0000256" key="17">
    <source>
        <dbReference type="SAM" id="Phobius"/>
    </source>
</evidence>
<keyword evidence="4" id="KW-1003">Cell membrane</keyword>
<keyword evidence="7 18" id="KW-0732">Signal</keyword>
<evidence type="ECO:0000256" key="14">
    <source>
        <dbReference type="ARBA" id="ARBA00023170"/>
    </source>
</evidence>
<evidence type="ECO:0000256" key="18">
    <source>
        <dbReference type="SAM" id="SignalP"/>
    </source>
</evidence>
<dbReference type="InterPro" id="IPR017441">
    <property type="entry name" value="Protein_kinase_ATP_BS"/>
</dbReference>
<accession>A0A8T0RYG6</accession>
<gene>
    <name evidence="20" type="ORF">PVAP13_5NG237700</name>
</gene>
<evidence type="ECO:0000256" key="3">
    <source>
        <dbReference type="ARBA" id="ARBA00010217"/>
    </source>
</evidence>
<evidence type="ECO:0000313" key="20">
    <source>
        <dbReference type="EMBL" id="KAG2589389.1"/>
    </source>
</evidence>
<dbReference type="SUPFAM" id="SSF49899">
    <property type="entry name" value="Concanavalin A-like lectins/glucanases"/>
    <property type="match status" value="1"/>
</dbReference>
<dbReference type="InterPro" id="IPR008271">
    <property type="entry name" value="Ser/Thr_kinase_AS"/>
</dbReference>
<evidence type="ECO:0000259" key="19">
    <source>
        <dbReference type="PROSITE" id="PS50011"/>
    </source>
</evidence>
<dbReference type="EMBL" id="CM029046">
    <property type="protein sequence ID" value="KAG2589389.1"/>
    <property type="molecule type" value="Genomic_DNA"/>
</dbReference>
<dbReference type="PROSITE" id="PS00107">
    <property type="entry name" value="PROTEIN_KINASE_ATP"/>
    <property type="match status" value="1"/>
</dbReference>
<evidence type="ECO:0000256" key="7">
    <source>
        <dbReference type="ARBA" id="ARBA00022729"/>
    </source>
</evidence>
<evidence type="ECO:0000256" key="9">
    <source>
        <dbReference type="ARBA" id="ARBA00022741"/>
    </source>
</evidence>
<dbReference type="Pfam" id="PF00139">
    <property type="entry name" value="Lectin_legB"/>
    <property type="match status" value="1"/>
</dbReference>
<keyword evidence="6 17" id="KW-0812">Transmembrane</keyword>
<dbReference type="GO" id="GO:0002229">
    <property type="term" value="P:defense response to oomycetes"/>
    <property type="evidence" value="ECO:0007669"/>
    <property type="project" value="UniProtKB-ARBA"/>
</dbReference>
<evidence type="ECO:0000256" key="1">
    <source>
        <dbReference type="ARBA" id="ARBA00004251"/>
    </source>
</evidence>
<keyword evidence="13 17" id="KW-0472">Membrane</keyword>
<keyword evidence="11 16" id="KW-0067">ATP-binding</keyword>
<evidence type="ECO:0000256" key="8">
    <source>
        <dbReference type="ARBA" id="ARBA00022734"/>
    </source>
</evidence>
<evidence type="ECO:0000256" key="12">
    <source>
        <dbReference type="ARBA" id="ARBA00022989"/>
    </source>
</evidence>
<dbReference type="InterPro" id="IPR011009">
    <property type="entry name" value="Kinase-like_dom_sf"/>
</dbReference>
<feature type="binding site" evidence="16">
    <location>
        <position position="396"/>
    </location>
    <ligand>
        <name>ATP</name>
        <dbReference type="ChEBI" id="CHEBI:30616"/>
    </ligand>
</feature>
<dbReference type="InterPro" id="IPR050528">
    <property type="entry name" value="L-type_Lectin-RKs"/>
</dbReference>
<keyword evidence="10" id="KW-0418">Kinase</keyword>
<keyword evidence="14" id="KW-0675">Receptor</keyword>
<dbReference type="SMART" id="SM00220">
    <property type="entry name" value="S_TKc"/>
    <property type="match status" value="1"/>
</dbReference>
<evidence type="ECO:0000256" key="11">
    <source>
        <dbReference type="ARBA" id="ARBA00022840"/>
    </source>
</evidence>
<dbReference type="PROSITE" id="PS00108">
    <property type="entry name" value="PROTEIN_KINASE_ST"/>
    <property type="match status" value="1"/>
</dbReference>
<dbReference type="Proteomes" id="UP000823388">
    <property type="component" value="Chromosome 5N"/>
</dbReference>
<comment type="similarity">
    <text evidence="2">In the N-terminal section; belongs to the leguminous lectin family.</text>
</comment>
<dbReference type="Gene3D" id="1.10.510.10">
    <property type="entry name" value="Transferase(Phosphotransferase) domain 1"/>
    <property type="match status" value="1"/>
</dbReference>
<dbReference type="PANTHER" id="PTHR27007">
    <property type="match status" value="1"/>
</dbReference>
<evidence type="ECO:0000256" key="6">
    <source>
        <dbReference type="ARBA" id="ARBA00022692"/>
    </source>
</evidence>
<feature type="domain" description="Protein kinase" evidence="19">
    <location>
        <begin position="365"/>
        <end position="648"/>
    </location>
</feature>
<dbReference type="InterPro" id="IPR000719">
    <property type="entry name" value="Prot_kinase_dom"/>
</dbReference>